<keyword evidence="4" id="KW-0813">Transport</keyword>
<name>A0A174CFM9_9CLOT</name>
<gene>
    <name evidence="7" type="primary">mepA_7</name>
    <name evidence="7" type="ORF">ERS852470_01491</name>
</gene>
<feature type="transmembrane region" description="Helical" evidence="6">
    <location>
        <begin position="109"/>
        <end position="131"/>
    </location>
</feature>
<evidence type="ECO:0000256" key="6">
    <source>
        <dbReference type="SAM" id="Phobius"/>
    </source>
</evidence>
<dbReference type="PANTHER" id="PTHR43298">
    <property type="entry name" value="MULTIDRUG RESISTANCE PROTEIN NORM-RELATED"/>
    <property type="match status" value="1"/>
</dbReference>
<dbReference type="GO" id="GO:0042910">
    <property type="term" value="F:xenobiotic transmembrane transporter activity"/>
    <property type="evidence" value="ECO:0007669"/>
    <property type="project" value="InterPro"/>
</dbReference>
<keyword evidence="6" id="KW-0812">Transmembrane</keyword>
<dbReference type="EMBL" id="CYZV01000014">
    <property type="protein sequence ID" value="CUO12142.1"/>
    <property type="molecule type" value="Genomic_DNA"/>
</dbReference>
<comment type="similarity">
    <text evidence="2">Belongs to the multi antimicrobial extrusion (MATE) (TC 2.A.66.1) family.</text>
</comment>
<comment type="function">
    <text evidence="1">Multidrug efflux pump.</text>
</comment>
<protein>
    <recommendedName>
        <fullName evidence="3">Probable multidrug resistance protein NorM</fullName>
    </recommendedName>
    <alternativeName>
        <fullName evidence="5">Multidrug-efflux transporter</fullName>
    </alternativeName>
</protein>
<evidence type="ECO:0000313" key="8">
    <source>
        <dbReference type="Proteomes" id="UP000095558"/>
    </source>
</evidence>
<keyword evidence="6" id="KW-1133">Transmembrane helix</keyword>
<organism evidence="7 8">
    <name type="scientific">Clostridium disporicum</name>
    <dbReference type="NCBI Taxonomy" id="84024"/>
    <lineage>
        <taxon>Bacteria</taxon>
        <taxon>Bacillati</taxon>
        <taxon>Bacillota</taxon>
        <taxon>Clostridia</taxon>
        <taxon>Eubacteriales</taxon>
        <taxon>Clostridiaceae</taxon>
        <taxon>Clostridium</taxon>
    </lineage>
</organism>
<dbReference type="InterPro" id="IPR050222">
    <property type="entry name" value="MATE_MdtK"/>
</dbReference>
<dbReference type="RefSeq" id="WP_055276179.1">
    <property type="nucleotide sequence ID" value="NZ_CYZV01000014.1"/>
</dbReference>
<feature type="transmembrane region" description="Helical" evidence="6">
    <location>
        <begin position="20"/>
        <end position="39"/>
    </location>
</feature>
<evidence type="ECO:0000256" key="5">
    <source>
        <dbReference type="ARBA" id="ARBA00031636"/>
    </source>
</evidence>
<dbReference type="AlphaFoldDB" id="A0A174CFM9"/>
<reference evidence="7 8" key="1">
    <citation type="submission" date="2015-09" db="EMBL/GenBank/DDBJ databases">
        <authorList>
            <consortium name="Pathogen Informatics"/>
        </authorList>
    </citation>
    <scope>NUCLEOTIDE SEQUENCE [LARGE SCALE GENOMIC DNA]</scope>
    <source>
        <strain evidence="7 8">2789STDY5834855</strain>
    </source>
</reference>
<sequence>MEKEIKMNKMGTVAVPKIMLSMGIPMVLSMVLQACYNIVDSMFVARIPDSEGLIHAGEYAVNALTLAFPIQMLIVAFGIGTGIGVNALLSKTLGENNPKKVARVAGNGVSLGIIIYVFFFIFGILGINIYLRSQTSNAIILSMGRTYLMICTLLSIGMIMFSIYEKLLQSTGKTIYSTMAQLVGAITNIILDPILIFGWFGCSQMGIAGAAYATVIGQGVSMLMAMYFHYKKNKEVLNGLNLQPLV</sequence>
<dbReference type="Proteomes" id="UP000095558">
    <property type="component" value="Unassembled WGS sequence"/>
</dbReference>
<dbReference type="GO" id="GO:0015297">
    <property type="term" value="F:antiporter activity"/>
    <property type="evidence" value="ECO:0007669"/>
    <property type="project" value="InterPro"/>
</dbReference>
<dbReference type="PROSITE" id="PS51257">
    <property type="entry name" value="PROKAR_LIPOPROTEIN"/>
    <property type="match status" value="1"/>
</dbReference>
<feature type="transmembrane region" description="Helical" evidence="6">
    <location>
        <begin position="176"/>
        <end position="200"/>
    </location>
</feature>
<evidence type="ECO:0000256" key="3">
    <source>
        <dbReference type="ARBA" id="ARBA00020268"/>
    </source>
</evidence>
<evidence type="ECO:0000256" key="2">
    <source>
        <dbReference type="ARBA" id="ARBA00010199"/>
    </source>
</evidence>
<feature type="transmembrane region" description="Helical" evidence="6">
    <location>
        <begin position="59"/>
        <end position="89"/>
    </location>
</feature>
<evidence type="ECO:0000313" key="7">
    <source>
        <dbReference type="EMBL" id="CUO12142.1"/>
    </source>
</evidence>
<accession>A0A174CFM9</accession>
<feature type="transmembrane region" description="Helical" evidence="6">
    <location>
        <begin position="146"/>
        <end position="164"/>
    </location>
</feature>
<feature type="transmembrane region" description="Helical" evidence="6">
    <location>
        <begin position="206"/>
        <end position="228"/>
    </location>
</feature>
<keyword evidence="6" id="KW-0472">Membrane</keyword>
<dbReference type="GO" id="GO:0005886">
    <property type="term" value="C:plasma membrane"/>
    <property type="evidence" value="ECO:0007669"/>
    <property type="project" value="TreeGrafter"/>
</dbReference>
<dbReference type="Pfam" id="PF01554">
    <property type="entry name" value="MatE"/>
    <property type="match status" value="1"/>
</dbReference>
<dbReference type="PANTHER" id="PTHR43298:SF2">
    <property type="entry name" value="FMN_FAD EXPORTER YEEO-RELATED"/>
    <property type="match status" value="1"/>
</dbReference>
<proteinExistence type="inferred from homology"/>
<evidence type="ECO:0000256" key="1">
    <source>
        <dbReference type="ARBA" id="ARBA00003408"/>
    </source>
</evidence>
<dbReference type="InterPro" id="IPR002528">
    <property type="entry name" value="MATE_fam"/>
</dbReference>
<evidence type="ECO:0000256" key="4">
    <source>
        <dbReference type="ARBA" id="ARBA00022448"/>
    </source>
</evidence>